<proteinExistence type="predicted"/>
<evidence type="ECO:0000313" key="3">
    <source>
        <dbReference type="Proteomes" id="UP001149607"/>
    </source>
</evidence>
<dbReference type="AlphaFoldDB" id="A0A9X4E4H4"/>
<dbReference type="Proteomes" id="UP001149607">
    <property type="component" value="Chromosome"/>
</dbReference>
<dbReference type="RefSeq" id="WP_274585647.1">
    <property type="nucleotide sequence ID" value="NZ_CP145811.1"/>
</dbReference>
<gene>
    <name evidence="1" type="ORF">ORY91_002013</name>
    <name evidence="2" type="ORF">V9W64_04380</name>
</gene>
<evidence type="ECO:0000313" key="2">
    <source>
        <dbReference type="EMBL" id="WWY03965.1"/>
    </source>
</evidence>
<protein>
    <submittedName>
        <fullName evidence="1">Uncharacterized protein</fullName>
    </submittedName>
</protein>
<evidence type="ECO:0000313" key="1">
    <source>
        <dbReference type="EMBL" id="MDD9328579.1"/>
    </source>
</evidence>
<keyword evidence="3" id="KW-1185">Reference proteome</keyword>
<sequence length="77" mass="7902">MDILNPVTVMGFVWCGIRPACAGKRIIPIGAVPAGIVFGDSVGEVVLAAKIGHESVSPLNMVFANIRCRILAAAAVG</sequence>
<dbReference type="EMBL" id="JAPQFL010000007">
    <property type="protein sequence ID" value="MDD9328579.1"/>
    <property type="molecule type" value="Genomic_DNA"/>
</dbReference>
<organism evidence="1">
    <name type="scientific">Neisseria leonii</name>
    <dbReference type="NCBI Taxonomy" id="2995413"/>
    <lineage>
        <taxon>Bacteria</taxon>
        <taxon>Pseudomonadati</taxon>
        <taxon>Pseudomonadota</taxon>
        <taxon>Betaproteobacteria</taxon>
        <taxon>Neisseriales</taxon>
        <taxon>Neisseriaceae</taxon>
        <taxon>Neisseria</taxon>
    </lineage>
</organism>
<reference evidence="1" key="1">
    <citation type="submission" date="2022-10" db="EMBL/GenBank/DDBJ databases">
        <authorList>
            <person name="Boutroux M."/>
        </authorList>
    </citation>
    <scope>NUCLEOTIDE SEQUENCE</scope>
    <source>
        <strain evidence="1">51.81</strain>
    </source>
</reference>
<name>A0A9X4E4H4_9NEIS</name>
<dbReference type="EMBL" id="CP146598">
    <property type="protein sequence ID" value="WWY03965.1"/>
    <property type="molecule type" value="Genomic_DNA"/>
</dbReference>
<reference evidence="2" key="2">
    <citation type="submission" date="2024-02" db="EMBL/GenBank/DDBJ databases">
        <title>Neisseria leonii sp. nov.</title>
        <authorList>
            <person name="Boutroux M."/>
            <person name="Favre-Rochex S."/>
            <person name="Gorgette O."/>
            <person name="Touak G."/>
            <person name="Muhle E."/>
            <person name="Chesneau O."/>
            <person name="Clermont D."/>
            <person name="Rahi P."/>
        </authorList>
    </citation>
    <scope>NUCLEOTIDE SEQUENCE</scope>
    <source>
        <strain evidence="2">51.81</strain>
    </source>
</reference>
<accession>A0A9X4E4H4</accession>